<feature type="transmembrane region" description="Helical" evidence="1">
    <location>
        <begin position="26"/>
        <end position="50"/>
    </location>
</feature>
<name>A0A0A9HQS9_ARUDO</name>
<dbReference type="AlphaFoldDB" id="A0A0A9HQS9"/>
<proteinExistence type="predicted"/>
<dbReference type="EMBL" id="GBRH01159727">
    <property type="protein sequence ID" value="JAE38169.1"/>
    <property type="molecule type" value="Transcribed_RNA"/>
</dbReference>
<evidence type="ECO:0000313" key="2">
    <source>
        <dbReference type="EMBL" id="JAE38169.1"/>
    </source>
</evidence>
<reference evidence="2" key="1">
    <citation type="submission" date="2014-09" db="EMBL/GenBank/DDBJ databases">
        <authorList>
            <person name="Magalhaes I.L.F."/>
            <person name="Oliveira U."/>
            <person name="Santos F.R."/>
            <person name="Vidigal T.H.D.A."/>
            <person name="Brescovit A.D."/>
            <person name="Santos A.J."/>
        </authorList>
    </citation>
    <scope>NUCLEOTIDE SEQUENCE</scope>
    <source>
        <tissue evidence="2">Shoot tissue taken approximately 20 cm above the soil surface</tissue>
    </source>
</reference>
<sequence length="57" mass="6797">MHICIKKFYEVPNQCISCSEDLQAGFYLYDVFCIITYVMHLVCFNEFLFVHQVLLLN</sequence>
<keyword evidence="1" id="KW-0472">Membrane</keyword>
<organism evidence="2">
    <name type="scientific">Arundo donax</name>
    <name type="common">Giant reed</name>
    <name type="synonym">Donax arundinaceus</name>
    <dbReference type="NCBI Taxonomy" id="35708"/>
    <lineage>
        <taxon>Eukaryota</taxon>
        <taxon>Viridiplantae</taxon>
        <taxon>Streptophyta</taxon>
        <taxon>Embryophyta</taxon>
        <taxon>Tracheophyta</taxon>
        <taxon>Spermatophyta</taxon>
        <taxon>Magnoliopsida</taxon>
        <taxon>Liliopsida</taxon>
        <taxon>Poales</taxon>
        <taxon>Poaceae</taxon>
        <taxon>PACMAD clade</taxon>
        <taxon>Arundinoideae</taxon>
        <taxon>Arundineae</taxon>
        <taxon>Arundo</taxon>
    </lineage>
</organism>
<keyword evidence="1" id="KW-0812">Transmembrane</keyword>
<evidence type="ECO:0000256" key="1">
    <source>
        <dbReference type="SAM" id="Phobius"/>
    </source>
</evidence>
<accession>A0A0A9HQS9</accession>
<keyword evidence="1" id="KW-1133">Transmembrane helix</keyword>
<protein>
    <submittedName>
        <fullName evidence="2">Uncharacterized protein</fullName>
    </submittedName>
</protein>
<reference evidence="2" key="2">
    <citation type="journal article" date="2015" name="Data Brief">
        <title>Shoot transcriptome of the giant reed, Arundo donax.</title>
        <authorList>
            <person name="Barrero R.A."/>
            <person name="Guerrero F.D."/>
            <person name="Moolhuijzen P."/>
            <person name="Goolsby J.A."/>
            <person name="Tidwell J."/>
            <person name="Bellgard S.E."/>
            <person name="Bellgard M.I."/>
        </authorList>
    </citation>
    <scope>NUCLEOTIDE SEQUENCE</scope>
    <source>
        <tissue evidence="2">Shoot tissue taken approximately 20 cm above the soil surface</tissue>
    </source>
</reference>